<dbReference type="RefSeq" id="XP_038814819.1">
    <property type="nucleotide sequence ID" value="XM_038948553.1"/>
</dbReference>
<evidence type="ECO:0000256" key="1">
    <source>
        <dbReference type="SAM" id="MobiDB-lite"/>
    </source>
</evidence>
<gene>
    <name evidence="2" type="ORF">EAE98_000936</name>
</gene>
<dbReference type="GeneID" id="62227710"/>
<evidence type="ECO:0000313" key="3">
    <source>
        <dbReference type="Proteomes" id="UP000783213"/>
    </source>
</evidence>
<dbReference type="Proteomes" id="UP000783213">
    <property type="component" value="Unassembled WGS sequence"/>
</dbReference>
<reference evidence="2 3" key="1">
    <citation type="journal article" date="2020" name="Genome Biol. Evol.">
        <title>Comparative genomics of Sclerotiniaceae.</title>
        <authorList>
            <person name="Valero Jimenez C.A."/>
            <person name="Steentjes M."/>
            <person name="Scholten O.E."/>
            <person name="Van Kan J.A.L."/>
        </authorList>
    </citation>
    <scope>NUCLEOTIDE SEQUENCE [LARGE SCALE GENOMIC DNA]</scope>
    <source>
        <strain evidence="2 3">B1</strain>
    </source>
</reference>
<evidence type="ECO:0000313" key="2">
    <source>
        <dbReference type="EMBL" id="KAF7938598.1"/>
    </source>
</evidence>
<sequence>MQNKGLIRDRTGDLCWIDEMLSNYTGLVSNLIFFKKSKKFQKDIIQSLEKKKTYWERFLTTNTDTRLCYQSNNKIEYKRKTKHLNILILARIIHTALNNLHTILVPYDPSDTNMIFEKARQLHYEIQKISRRANALVPMNNITSKSNEIRNQNGNLLTDKSEHSNKDKEMPNVEDEDKEMPDNKGQSGQYSYMGKYWEGLNSNKEKSI</sequence>
<protein>
    <submittedName>
        <fullName evidence="2">Uncharacterized protein</fullName>
    </submittedName>
</protein>
<keyword evidence="3" id="KW-1185">Reference proteome</keyword>
<proteinExistence type="predicted"/>
<dbReference type="EMBL" id="RCSX01000002">
    <property type="protein sequence ID" value="KAF7938598.1"/>
    <property type="molecule type" value="Genomic_DNA"/>
</dbReference>
<comment type="caution">
    <text evidence="2">The sequence shown here is derived from an EMBL/GenBank/DDBJ whole genome shotgun (WGS) entry which is preliminary data.</text>
</comment>
<name>A0ABQ7J0J3_9HELO</name>
<accession>A0ABQ7J0J3</accession>
<feature type="compositionally biased region" description="Basic and acidic residues" evidence="1">
    <location>
        <begin position="159"/>
        <end position="171"/>
    </location>
</feature>
<organism evidence="2 3">
    <name type="scientific">Botrytis deweyae</name>
    <dbReference type="NCBI Taxonomy" id="2478750"/>
    <lineage>
        <taxon>Eukaryota</taxon>
        <taxon>Fungi</taxon>
        <taxon>Dikarya</taxon>
        <taxon>Ascomycota</taxon>
        <taxon>Pezizomycotina</taxon>
        <taxon>Leotiomycetes</taxon>
        <taxon>Helotiales</taxon>
        <taxon>Sclerotiniaceae</taxon>
        <taxon>Botrytis</taxon>
    </lineage>
</organism>
<feature type="compositionally biased region" description="Polar residues" evidence="1">
    <location>
        <begin position="144"/>
        <end position="158"/>
    </location>
</feature>
<feature type="region of interest" description="Disordered" evidence="1">
    <location>
        <begin position="144"/>
        <end position="208"/>
    </location>
</feature>